<name>A0ABY0EUW7_CLOTA</name>
<evidence type="ECO:0000256" key="1">
    <source>
        <dbReference type="SAM" id="Phobius"/>
    </source>
</evidence>
<proteinExistence type="predicted"/>
<protein>
    <submittedName>
        <fullName evidence="2">Helix-hairpin-helix domain-containing protein</fullName>
    </submittedName>
</protein>
<dbReference type="Gene3D" id="1.10.150.280">
    <property type="entry name" value="AF1531-like domain"/>
    <property type="match status" value="1"/>
</dbReference>
<dbReference type="Proteomes" id="UP000290273">
    <property type="component" value="Unassembled WGS sequence"/>
</dbReference>
<feature type="transmembrane region" description="Helical" evidence="1">
    <location>
        <begin position="422"/>
        <end position="442"/>
    </location>
</feature>
<accession>A0ABY0EUW7</accession>
<keyword evidence="1" id="KW-1133">Transmembrane helix</keyword>
<dbReference type="PANTHER" id="PTHR21180:SF32">
    <property type="entry name" value="ENDONUCLEASE_EXONUCLEASE_PHOSPHATASE FAMILY DOMAIN-CONTAINING PROTEIN 1"/>
    <property type="match status" value="1"/>
</dbReference>
<organism evidence="2 3">
    <name type="scientific">Clostridium tetani</name>
    <dbReference type="NCBI Taxonomy" id="1513"/>
    <lineage>
        <taxon>Bacteria</taxon>
        <taxon>Bacillati</taxon>
        <taxon>Bacillota</taxon>
        <taxon>Clostridia</taxon>
        <taxon>Eubacteriales</taxon>
        <taxon>Clostridiaceae</taxon>
        <taxon>Clostridium</taxon>
    </lineage>
</organism>
<dbReference type="SUPFAM" id="SSF47781">
    <property type="entry name" value="RuvA domain 2-like"/>
    <property type="match status" value="1"/>
</dbReference>
<dbReference type="RefSeq" id="WP_080751368.1">
    <property type="nucleotide sequence ID" value="NZ_JSWD01000027.1"/>
</dbReference>
<reference evidence="2 3" key="1">
    <citation type="submission" date="2018-06" db="EMBL/GenBank/DDBJ databases">
        <title>Genome conservation of Clostridium tetani.</title>
        <authorList>
            <person name="Bruggemann H."/>
            <person name="Popoff M.R."/>
        </authorList>
    </citation>
    <scope>NUCLEOTIDE SEQUENCE [LARGE SCALE GENOMIC DNA]</scope>
    <source>
        <strain evidence="2 3">63.05</strain>
    </source>
</reference>
<sequence>MGHILYQITAYEDKNINQHGVDMHYSNLITEYSTAFNEGFAEHFEVISRIYEENQQTKKGIYNDIDTKKNNIDSVLNRGTRDFNLPLRLDYYREISPFWQQTYENLKRHELALNGDGKYKNFSYDFRDPEKTILYRNMEISQNKFQKRSLQQSLSTEIVVSNFFVKLITTDKGNLDERYSKVFNVFKKYINRDDSPQLIQFVKGYIRENPRDKERILGIFKDSTGYDFTEECAPEIWVISEDKHINIIMDQFGGSQFPFYIFNINTCEKEDLLKLKGINKRDAEMIIAYRDKNKYFKDVKEFGKIERISEETVETLKSSSSEEKFKKATKELENSLSKGKFEKNFSNIFYANFKHLIFRTLIWFIIFFITYYVLIVKDPYKEKKYLLKVVIKNFSKFIFYVLLGIIAVMASSNIFIKNKALNPTIVFTAIIFICEGITLLTLRKNRIKVRNSLISTLMISAIIMYSLY</sequence>
<feature type="transmembrane region" description="Helical" evidence="1">
    <location>
        <begin position="356"/>
        <end position="376"/>
    </location>
</feature>
<evidence type="ECO:0000313" key="2">
    <source>
        <dbReference type="EMBL" id="RXI57952.1"/>
    </source>
</evidence>
<keyword evidence="1" id="KW-0472">Membrane</keyword>
<feature type="transmembrane region" description="Helical" evidence="1">
    <location>
        <begin position="449"/>
        <end position="467"/>
    </location>
</feature>
<dbReference type="EMBL" id="QMAU01000017">
    <property type="protein sequence ID" value="RXI57952.1"/>
    <property type="molecule type" value="Genomic_DNA"/>
</dbReference>
<dbReference type="PANTHER" id="PTHR21180">
    <property type="entry name" value="ENDONUCLEASE/EXONUCLEASE/PHOSPHATASE FAMILY DOMAIN-CONTAINING PROTEIN 1"/>
    <property type="match status" value="1"/>
</dbReference>
<dbReference type="InterPro" id="IPR010994">
    <property type="entry name" value="RuvA_2-like"/>
</dbReference>
<dbReference type="InterPro" id="IPR051675">
    <property type="entry name" value="Endo/Exo/Phosphatase_dom_1"/>
</dbReference>
<comment type="caution">
    <text evidence="2">The sequence shown here is derived from an EMBL/GenBank/DDBJ whole genome shotgun (WGS) entry which is preliminary data.</text>
</comment>
<gene>
    <name evidence="2" type="ORF">DP131_03200</name>
</gene>
<dbReference type="Pfam" id="PF12836">
    <property type="entry name" value="HHH_3"/>
    <property type="match status" value="1"/>
</dbReference>
<keyword evidence="1" id="KW-0812">Transmembrane</keyword>
<evidence type="ECO:0000313" key="3">
    <source>
        <dbReference type="Proteomes" id="UP000290273"/>
    </source>
</evidence>
<feature type="transmembrane region" description="Helical" evidence="1">
    <location>
        <begin position="397"/>
        <end position="416"/>
    </location>
</feature>